<dbReference type="Pfam" id="PF10507">
    <property type="entry name" value="TMEM65"/>
    <property type="match status" value="1"/>
</dbReference>
<keyword evidence="4 6" id="KW-0472">Membrane</keyword>
<organism evidence="7">
    <name type="scientific">Leptocylindrus danicus</name>
    <dbReference type="NCBI Taxonomy" id="163516"/>
    <lineage>
        <taxon>Eukaryota</taxon>
        <taxon>Sar</taxon>
        <taxon>Stramenopiles</taxon>
        <taxon>Ochrophyta</taxon>
        <taxon>Bacillariophyta</taxon>
        <taxon>Coscinodiscophyceae</taxon>
        <taxon>Chaetocerotophycidae</taxon>
        <taxon>Leptocylindrales</taxon>
        <taxon>Leptocylindraceae</taxon>
        <taxon>Leptocylindrus</taxon>
    </lineage>
</organism>
<feature type="transmembrane region" description="Helical" evidence="6">
    <location>
        <begin position="202"/>
        <end position="223"/>
    </location>
</feature>
<protein>
    <recommendedName>
        <fullName evidence="8">GAF domain-containing protein</fullName>
    </recommendedName>
</protein>
<dbReference type="EMBL" id="HBGY01000328">
    <property type="protein sequence ID" value="CAD9554485.1"/>
    <property type="molecule type" value="Transcribed_RNA"/>
</dbReference>
<evidence type="ECO:0000256" key="6">
    <source>
        <dbReference type="SAM" id="Phobius"/>
    </source>
</evidence>
<evidence type="ECO:0000256" key="4">
    <source>
        <dbReference type="ARBA" id="ARBA00023136"/>
    </source>
</evidence>
<evidence type="ECO:0000256" key="2">
    <source>
        <dbReference type="ARBA" id="ARBA00022692"/>
    </source>
</evidence>
<keyword evidence="2 6" id="KW-0812">Transmembrane</keyword>
<gene>
    <name evidence="7" type="ORF">LDAN0321_LOCUS214</name>
</gene>
<dbReference type="AlphaFoldDB" id="A0A7S2NRR4"/>
<dbReference type="PANTHER" id="PTHR21706">
    <property type="entry name" value="TRANSMEMBRANE PROTEIN 65"/>
    <property type="match status" value="1"/>
</dbReference>
<evidence type="ECO:0000313" key="7">
    <source>
        <dbReference type="EMBL" id="CAD9554485.1"/>
    </source>
</evidence>
<feature type="region of interest" description="Disordered" evidence="5">
    <location>
        <begin position="30"/>
        <end position="65"/>
    </location>
</feature>
<dbReference type="InterPro" id="IPR019537">
    <property type="entry name" value="TMEM65"/>
</dbReference>
<proteinExistence type="predicted"/>
<evidence type="ECO:0000256" key="1">
    <source>
        <dbReference type="ARBA" id="ARBA00004141"/>
    </source>
</evidence>
<dbReference type="PANTHER" id="PTHR21706:SF15">
    <property type="entry name" value="TRANSMEMBRANE PROTEIN 65"/>
    <property type="match status" value="1"/>
</dbReference>
<sequence>MTSAYFTKSSSSASTIIGMRKHVLQQILRSDRQHRRFSTRSTTGNNSIAQQKRPPRNEASNFSAARPLLNPKKIHSVAMEECGGSTASKPPFRQTKPQSEIVDLPSTDQLKTLFFASAAPMVGFGFMDNFIMIQAGGLIDSTLGVKFGLATLTAAAMGQICSDVSGVVFGGVVERALSRIGFNPPSLSQAQRKLPLCRNVSMAGAVIGVICGCLLGASTLMFMDLESGDRQRRSHETFDAWNQMVDQCHAIGARYSTIYSAGGDVGVAIPQSGIVRDCAESGIILRCERYNFESTPPTMCVPVLTPDGKVVAVVEFKGKKIDHDVFTEDDEKLAEMLASHMSIIFMTKMGDSLNR</sequence>
<dbReference type="Gene3D" id="3.30.450.40">
    <property type="match status" value="1"/>
</dbReference>
<dbReference type="GO" id="GO:0005739">
    <property type="term" value="C:mitochondrion"/>
    <property type="evidence" value="ECO:0007669"/>
    <property type="project" value="TreeGrafter"/>
</dbReference>
<comment type="subcellular location">
    <subcellularLocation>
        <location evidence="1">Membrane</location>
        <topology evidence="1">Multi-pass membrane protein</topology>
    </subcellularLocation>
</comment>
<evidence type="ECO:0000256" key="5">
    <source>
        <dbReference type="SAM" id="MobiDB-lite"/>
    </source>
</evidence>
<dbReference type="SUPFAM" id="SSF55781">
    <property type="entry name" value="GAF domain-like"/>
    <property type="match status" value="1"/>
</dbReference>
<reference evidence="7" key="1">
    <citation type="submission" date="2021-01" db="EMBL/GenBank/DDBJ databases">
        <authorList>
            <person name="Corre E."/>
            <person name="Pelletier E."/>
            <person name="Niang G."/>
            <person name="Scheremetjew M."/>
            <person name="Finn R."/>
            <person name="Kale V."/>
            <person name="Holt S."/>
            <person name="Cochrane G."/>
            <person name="Meng A."/>
            <person name="Brown T."/>
            <person name="Cohen L."/>
        </authorList>
    </citation>
    <scope>NUCLEOTIDE SEQUENCE</scope>
    <source>
        <strain evidence="7">B650</strain>
    </source>
</reference>
<evidence type="ECO:0008006" key="8">
    <source>
        <dbReference type="Google" id="ProtNLM"/>
    </source>
</evidence>
<keyword evidence="3 6" id="KW-1133">Transmembrane helix</keyword>
<feature type="compositionally biased region" description="Polar residues" evidence="5">
    <location>
        <begin position="39"/>
        <end position="50"/>
    </location>
</feature>
<evidence type="ECO:0000256" key="3">
    <source>
        <dbReference type="ARBA" id="ARBA00022989"/>
    </source>
</evidence>
<accession>A0A7S2NRR4</accession>
<dbReference type="InterPro" id="IPR029016">
    <property type="entry name" value="GAF-like_dom_sf"/>
</dbReference>
<dbReference type="GO" id="GO:0016020">
    <property type="term" value="C:membrane"/>
    <property type="evidence" value="ECO:0007669"/>
    <property type="project" value="UniProtKB-SubCell"/>
</dbReference>
<name>A0A7S2NRR4_9STRA</name>